<sequence length="325" mass="36494">MPARRTKRFARPPLPQRAGLDAVRVVAAPHEVGRPVGEVLLERFPALGSPEARDLGARFAEGEVVDQHGAAWSAQEPMARAREVFFHRELAPEPFEPAEIPIVYEDEHLLVVAKPRTMASIPRGEHIRRSALVRLRVAHGLPDLSPIHRLDKQTGGILVLSKIPQERGAYQQLFSRGEVHKRYVAWVSGEGPTLAELERGPIEIREPIVKRHGDLWAHIDPHGKEAWTSVRMMRREAESRRSLVSLVPHTGRTHQLRVHLAHVGLPIVGDELYPAPAPDPATGERSRRDVSEPLALWSVLMAFTDPVTGKERRFEWWPPEVPGDD</sequence>
<evidence type="ECO:0000256" key="3">
    <source>
        <dbReference type="ARBA" id="ARBA00033164"/>
    </source>
</evidence>
<dbReference type="InterPro" id="IPR006145">
    <property type="entry name" value="PsdUridine_synth_RsuA/RluA"/>
</dbReference>
<evidence type="ECO:0000313" key="5">
    <source>
        <dbReference type="EMBL" id="ATH97189.1"/>
    </source>
</evidence>
<feature type="domain" description="Pseudouridine synthase RsuA/RluA-like" evidence="4">
    <location>
        <begin position="108"/>
        <end position="262"/>
    </location>
</feature>
<dbReference type="SUPFAM" id="SSF55120">
    <property type="entry name" value="Pseudouridine synthase"/>
    <property type="match status" value="1"/>
</dbReference>
<organism evidence="5 6">
    <name type="scientific">Dermabacter jinjuensis</name>
    <dbReference type="NCBI Taxonomy" id="1667168"/>
    <lineage>
        <taxon>Bacteria</taxon>
        <taxon>Bacillati</taxon>
        <taxon>Actinomycetota</taxon>
        <taxon>Actinomycetes</taxon>
        <taxon>Micrococcales</taxon>
        <taxon>Dermabacteraceae</taxon>
        <taxon>Dermabacter</taxon>
    </lineage>
</organism>
<evidence type="ECO:0000313" key="6">
    <source>
        <dbReference type="Proteomes" id="UP000815698"/>
    </source>
</evidence>
<gene>
    <name evidence="5" type="ORF">COP05_08885</name>
</gene>
<dbReference type="Pfam" id="PF00849">
    <property type="entry name" value="PseudoU_synth_2"/>
    <property type="match status" value="1"/>
</dbReference>
<evidence type="ECO:0000256" key="1">
    <source>
        <dbReference type="ARBA" id="ARBA00000073"/>
    </source>
</evidence>
<proteinExistence type="predicted"/>
<name>A0ABN5DYL5_9MICO</name>
<keyword evidence="6" id="KW-1185">Reference proteome</keyword>
<protein>
    <recommendedName>
        <fullName evidence="2">RNA pseudouridylate synthase</fullName>
    </recommendedName>
    <alternativeName>
        <fullName evidence="3">RNA-uridine isomerase</fullName>
    </alternativeName>
</protein>
<dbReference type="Proteomes" id="UP000815698">
    <property type="component" value="Chromosome"/>
</dbReference>
<dbReference type="InterPro" id="IPR050188">
    <property type="entry name" value="RluA_PseudoU_synthase"/>
</dbReference>
<evidence type="ECO:0000256" key="2">
    <source>
        <dbReference type="ARBA" id="ARBA00031870"/>
    </source>
</evidence>
<dbReference type="Gene3D" id="3.30.2350.10">
    <property type="entry name" value="Pseudouridine synthase"/>
    <property type="match status" value="1"/>
</dbReference>
<reference evidence="5 6" key="1">
    <citation type="journal article" date="2016" name="Int. J. Syst. Evol. Microbiol.">
        <title>Dermabacter jinjuensis sp. nov., a novel species of the genus Dermabacter isolated from a clinical specimen.</title>
        <authorList>
            <person name="Park Y.K."/>
            <person name="Lee K.M."/>
            <person name="Lee W.K."/>
            <person name="Cho M.J."/>
            <person name="Lee H.S."/>
            <person name="Cho Y.G."/>
            <person name="Lee Y.C."/>
            <person name="Lee W.K."/>
            <person name="Seong W.K."/>
            <person name="Hwang K.J."/>
        </authorList>
    </citation>
    <scope>NUCLEOTIDE SEQUENCE [LARGE SCALE GENOMIC DNA]</scope>
    <source>
        <strain evidence="5 6">32T</strain>
    </source>
</reference>
<dbReference type="InterPro" id="IPR020103">
    <property type="entry name" value="PsdUridine_synth_cat_dom_sf"/>
</dbReference>
<dbReference type="PANTHER" id="PTHR21600:SF84">
    <property type="entry name" value="PSEUDOURIDINE SYNTHASE RSUA_RLUA-LIKE DOMAIN-CONTAINING PROTEIN"/>
    <property type="match status" value="1"/>
</dbReference>
<accession>A0ABN5DYL5</accession>
<dbReference type="RefSeq" id="WP_096883299.1">
    <property type="nucleotide sequence ID" value="NZ_CP023482.1"/>
</dbReference>
<evidence type="ECO:0000259" key="4">
    <source>
        <dbReference type="Pfam" id="PF00849"/>
    </source>
</evidence>
<comment type="catalytic activity">
    <reaction evidence="1">
        <text>a uridine in RNA = a pseudouridine in RNA</text>
        <dbReference type="Rhea" id="RHEA:48348"/>
        <dbReference type="Rhea" id="RHEA-COMP:12068"/>
        <dbReference type="Rhea" id="RHEA-COMP:12069"/>
        <dbReference type="ChEBI" id="CHEBI:65314"/>
        <dbReference type="ChEBI" id="CHEBI:65315"/>
    </reaction>
</comment>
<dbReference type="PANTHER" id="PTHR21600">
    <property type="entry name" value="MITOCHONDRIAL RNA PSEUDOURIDINE SYNTHASE"/>
    <property type="match status" value="1"/>
</dbReference>
<dbReference type="EMBL" id="CP023482">
    <property type="protein sequence ID" value="ATH97189.1"/>
    <property type="molecule type" value="Genomic_DNA"/>
</dbReference>